<dbReference type="InterPro" id="IPR051395">
    <property type="entry name" value="Cytochrome_c_Peroxidase/MauG"/>
</dbReference>
<dbReference type="InterPro" id="IPR036909">
    <property type="entry name" value="Cyt_c-like_dom_sf"/>
</dbReference>
<dbReference type="PROSITE" id="PS51257">
    <property type="entry name" value="PROKAR_LIPOPROTEIN"/>
    <property type="match status" value="1"/>
</dbReference>
<dbReference type="OrthoDB" id="9805202at2"/>
<dbReference type="GO" id="GO:0042597">
    <property type="term" value="C:periplasmic space"/>
    <property type="evidence" value="ECO:0007669"/>
    <property type="project" value="UniProtKB-SubCell"/>
</dbReference>
<evidence type="ECO:0000259" key="11">
    <source>
        <dbReference type="PROSITE" id="PS51007"/>
    </source>
</evidence>
<evidence type="ECO:0000256" key="4">
    <source>
        <dbReference type="ARBA" id="ARBA00022729"/>
    </source>
</evidence>
<keyword evidence="2 8" id="KW-0349">Heme</keyword>
<dbReference type="SUPFAM" id="SSF46626">
    <property type="entry name" value="Cytochrome c"/>
    <property type="match status" value="2"/>
</dbReference>
<keyword evidence="5" id="KW-0574">Periplasm</keyword>
<dbReference type="GO" id="GO:0046872">
    <property type="term" value="F:metal ion binding"/>
    <property type="evidence" value="ECO:0007669"/>
    <property type="project" value="UniProtKB-KW"/>
</dbReference>
<evidence type="ECO:0000313" key="12">
    <source>
        <dbReference type="EMBL" id="AKU91300.1"/>
    </source>
</evidence>
<dbReference type="Pfam" id="PF03150">
    <property type="entry name" value="CCP_MauG"/>
    <property type="match status" value="1"/>
</dbReference>
<evidence type="ECO:0000256" key="5">
    <source>
        <dbReference type="ARBA" id="ARBA00022764"/>
    </source>
</evidence>
<sequence length="381" mass="42131">MRRIPLLVLAVLAAAGCGTSSSGSGVDSAPYVWDLPPGFPVPRVPEGNPMSAEKVELGRHLFYDVRLSGNETFSCASCHEQALAFTDGRARAIGSTGELHPRASMSLVNVAYANTLTWANDLLRSLEQQALVPMFGETPVELGLSGREGELLERLRAEPRYQAMFAAAFPRDEDPYTLEHIVQSLASFQRTLLSGRSPFDRYNYDRERDAISESTKRGMALFFSERLECFHCHGGFNFSDSVGHQGTEIEEVMFHNTALYNLDGEGAYPPENTGLMEISGKASDMGRFKAPTLRNIEVRAPYMHDGSVATLEDAIDHYAAGGRRIESGPYAGNGAESPLRSEFVRGFELSPDEKSDIIEFLRSLTDREFLTDPRFSNPWLE</sequence>
<feature type="binding site" description="covalent" evidence="8">
    <location>
        <position position="232"/>
    </location>
    <ligand>
        <name>heme c</name>
        <dbReference type="ChEBI" id="CHEBI:61717"/>
        <label>2</label>
    </ligand>
</feature>
<keyword evidence="4 10" id="KW-0732">Signal</keyword>
<evidence type="ECO:0000256" key="2">
    <source>
        <dbReference type="ARBA" id="ARBA00022617"/>
    </source>
</evidence>
<dbReference type="STRING" id="1391653.AKJ08_1687"/>
<feature type="binding site" description="covalent" evidence="8">
    <location>
        <position position="75"/>
    </location>
    <ligand>
        <name>heme c</name>
        <dbReference type="ChEBI" id="CHEBI:61717"/>
        <label>1</label>
    </ligand>
</feature>
<feature type="binding site" description="covalent" evidence="8">
    <location>
        <position position="78"/>
    </location>
    <ligand>
        <name>heme c</name>
        <dbReference type="ChEBI" id="CHEBI:61717"/>
        <label>1</label>
    </ligand>
</feature>
<evidence type="ECO:0000256" key="1">
    <source>
        <dbReference type="ARBA" id="ARBA00004418"/>
    </source>
</evidence>
<dbReference type="InterPro" id="IPR026259">
    <property type="entry name" value="MauG/Cytc_peroxidase"/>
</dbReference>
<evidence type="ECO:0000256" key="7">
    <source>
        <dbReference type="ARBA" id="ARBA00023004"/>
    </source>
</evidence>
<dbReference type="Proteomes" id="UP000055590">
    <property type="component" value="Chromosome"/>
</dbReference>
<organism evidence="12 13">
    <name type="scientific">Vulgatibacter incomptus</name>
    <dbReference type="NCBI Taxonomy" id="1391653"/>
    <lineage>
        <taxon>Bacteria</taxon>
        <taxon>Pseudomonadati</taxon>
        <taxon>Myxococcota</taxon>
        <taxon>Myxococcia</taxon>
        <taxon>Myxococcales</taxon>
        <taxon>Cystobacterineae</taxon>
        <taxon>Vulgatibacteraceae</taxon>
        <taxon>Vulgatibacter</taxon>
    </lineage>
</organism>
<dbReference type="AlphaFoldDB" id="A0A0K1PCQ7"/>
<keyword evidence="3 9" id="KW-0479">Metal-binding</keyword>
<keyword evidence="6" id="KW-0560">Oxidoreductase</keyword>
<dbReference type="KEGG" id="vin:AKJ08_1687"/>
<feature type="chain" id="PRO_5005465626" evidence="10">
    <location>
        <begin position="23"/>
        <end position="381"/>
    </location>
</feature>
<dbReference type="PIRSF" id="PIRSF000294">
    <property type="entry name" value="Cytochrome-c_peroxidase"/>
    <property type="match status" value="1"/>
</dbReference>
<keyword evidence="13" id="KW-1185">Reference proteome</keyword>
<feature type="binding site" description="covalent" evidence="8">
    <location>
        <position position="229"/>
    </location>
    <ligand>
        <name>heme c</name>
        <dbReference type="ChEBI" id="CHEBI:61717"/>
        <label>2</label>
    </ligand>
</feature>
<feature type="signal peptide" evidence="10">
    <location>
        <begin position="1"/>
        <end position="22"/>
    </location>
</feature>
<comment type="PTM">
    <text evidence="8">Binds 2 heme groups per subunit.</text>
</comment>
<dbReference type="PATRIC" id="fig|1391653.3.peg.1769"/>
<reference evidence="12 13" key="1">
    <citation type="submission" date="2015-08" db="EMBL/GenBank/DDBJ databases">
        <authorList>
            <person name="Babu N.S."/>
            <person name="Beckwith C.J."/>
            <person name="Beseler K.G."/>
            <person name="Brison A."/>
            <person name="Carone J.V."/>
            <person name="Caskin T.P."/>
            <person name="Diamond M."/>
            <person name="Durham M.E."/>
            <person name="Foxe J.M."/>
            <person name="Go M."/>
            <person name="Henderson B.A."/>
            <person name="Jones I.B."/>
            <person name="McGettigan J.A."/>
            <person name="Micheletti S.J."/>
            <person name="Nasrallah M.E."/>
            <person name="Ortiz D."/>
            <person name="Piller C.R."/>
            <person name="Privatt S.R."/>
            <person name="Schneider S.L."/>
            <person name="Sharp S."/>
            <person name="Smith T.C."/>
            <person name="Stanton J.D."/>
            <person name="Ullery H.E."/>
            <person name="Wilson R.J."/>
            <person name="Serrano M.G."/>
            <person name="Buck G."/>
            <person name="Lee V."/>
            <person name="Wang Y."/>
            <person name="Carvalho R."/>
            <person name="Voegtly L."/>
            <person name="Shi R."/>
            <person name="Duckworth R."/>
            <person name="Johnson A."/>
            <person name="Loviza R."/>
            <person name="Walstead R."/>
            <person name="Shah Z."/>
            <person name="Kiflezghi M."/>
            <person name="Wade K."/>
            <person name="Ball S.L."/>
            <person name="Bradley K.W."/>
            <person name="Asai D.J."/>
            <person name="Bowman C.A."/>
            <person name="Russell D.A."/>
            <person name="Pope W.H."/>
            <person name="Jacobs-Sera D."/>
            <person name="Hendrix R.W."/>
            <person name="Hatfull G.F."/>
        </authorList>
    </citation>
    <scope>NUCLEOTIDE SEQUENCE [LARGE SCALE GENOMIC DNA]</scope>
    <source>
        <strain evidence="12 13">DSM 27710</strain>
    </source>
</reference>
<evidence type="ECO:0000313" key="13">
    <source>
        <dbReference type="Proteomes" id="UP000055590"/>
    </source>
</evidence>
<dbReference type="NCBIfam" id="TIGR04039">
    <property type="entry name" value="MXAN_0977_Heme2"/>
    <property type="match status" value="1"/>
</dbReference>
<dbReference type="InterPro" id="IPR023929">
    <property type="entry name" value="MbnH-like"/>
</dbReference>
<evidence type="ECO:0000256" key="3">
    <source>
        <dbReference type="ARBA" id="ARBA00022723"/>
    </source>
</evidence>
<dbReference type="GO" id="GO:0004130">
    <property type="term" value="F:cytochrome-c peroxidase activity"/>
    <property type="evidence" value="ECO:0007669"/>
    <property type="project" value="TreeGrafter"/>
</dbReference>
<feature type="domain" description="Cytochrome c" evidence="11">
    <location>
        <begin position="213"/>
        <end position="365"/>
    </location>
</feature>
<dbReference type="EMBL" id="CP012332">
    <property type="protein sequence ID" value="AKU91300.1"/>
    <property type="molecule type" value="Genomic_DNA"/>
</dbReference>
<keyword evidence="7 9" id="KW-0408">Iron</keyword>
<gene>
    <name evidence="12" type="ORF">AKJ08_1687</name>
</gene>
<evidence type="ECO:0000256" key="9">
    <source>
        <dbReference type="PIRSR" id="PIRSR000294-2"/>
    </source>
</evidence>
<evidence type="ECO:0000256" key="6">
    <source>
        <dbReference type="ARBA" id="ARBA00023002"/>
    </source>
</evidence>
<evidence type="ECO:0000256" key="8">
    <source>
        <dbReference type="PIRSR" id="PIRSR000294-1"/>
    </source>
</evidence>
<comment type="cofactor">
    <cofactor evidence="8">
        <name>heme</name>
        <dbReference type="ChEBI" id="CHEBI:30413"/>
    </cofactor>
    <text evidence="8">Binds 2 heme groups.</text>
</comment>
<dbReference type="InterPro" id="IPR004852">
    <property type="entry name" value="Di-haem_cyt_c_peroxidsae"/>
</dbReference>
<dbReference type="GO" id="GO:0009055">
    <property type="term" value="F:electron transfer activity"/>
    <property type="evidence" value="ECO:0007669"/>
    <property type="project" value="InterPro"/>
</dbReference>
<dbReference type="PROSITE" id="PS51007">
    <property type="entry name" value="CYTC"/>
    <property type="match status" value="1"/>
</dbReference>
<dbReference type="PANTHER" id="PTHR30600">
    <property type="entry name" value="CYTOCHROME C PEROXIDASE-RELATED"/>
    <property type="match status" value="1"/>
</dbReference>
<protein>
    <submittedName>
        <fullName evidence="12">Methylamine utilization protein mauG</fullName>
    </submittedName>
</protein>
<comment type="subcellular location">
    <subcellularLocation>
        <location evidence="1">Periplasm</location>
    </subcellularLocation>
</comment>
<feature type="binding site" description="axial binding residue" evidence="9">
    <location>
        <position position="79"/>
    </location>
    <ligand>
        <name>heme c</name>
        <dbReference type="ChEBI" id="CHEBI:61717"/>
        <label>1</label>
    </ligand>
    <ligandPart>
        <name>Fe</name>
        <dbReference type="ChEBI" id="CHEBI:18248"/>
    </ligandPart>
</feature>
<dbReference type="GO" id="GO:0020037">
    <property type="term" value="F:heme binding"/>
    <property type="evidence" value="ECO:0007669"/>
    <property type="project" value="InterPro"/>
</dbReference>
<dbReference type="RefSeq" id="WP_050725627.1">
    <property type="nucleotide sequence ID" value="NZ_CP012332.1"/>
</dbReference>
<dbReference type="PANTHER" id="PTHR30600:SF14">
    <property type="entry name" value="CYTOCHROME C PEROXIDASE"/>
    <property type="match status" value="1"/>
</dbReference>
<accession>A0A0K1PCQ7</accession>
<feature type="binding site" description="axial binding residue" evidence="9">
    <location>
        <position position="233"/>
    </location>
    <ligand>
        <name>heme c</name>
        <dbReference type="ChEBI" id="CHEBI:61717"/>
        <label>2</label>
    </ligand>
    <ligandPart>
        <name>Fe</name>
        <dbReference type="ChEBI" id="CHEBI:18248"/>
    </ligandPart>
</feature>
<evidence type="ECO:0000256" key="10">
    <source>
        <dbReference type="SAM" id="SignalP"/>
    </source>
</evidence>
<name>A0A0K1PCQ7_9BACT</name>
<dbReference type="InterPro" id="IPR009056">
    <property type="entry name" value="Cyt_c-like_dom"/>
</dbReference>
<proteinExistence type="predicted"/>
<dbReference type="Gene3D" id="1.10.760.10">
    <property type="entry name" value="Cytochrome c-like domain"/>
    <property type="match status" value="2"/>
</dbReference>